<keyword evidence="5" id="KW-1185">Reference proteome</keyword>
<dbReference type="PROSITE" id="PS50893">
    <property type="entry name" value="ABC_TRANSPORTER_2"/>
    <property type="match status" value="2"/>
</dbReference>
<dbReference type="InterPro" id="IPR027417">
    <property type="entry name" value="P-loop_NTPase"/>
</dbReference>
<dbReference type="PANTHER" id="PTHR42855">
    <property type="entry name" value="ABC TRANSPORTER ATP-BINDING SUBUNIT"/>
    <property type="match status" value="1"/>
</dbReference>
<gene>
    <name evidence="4" type="ORF">RV04_GL002285</name>
</gene>
<accession>A0A1L8TLS3</accession>
<keyword evidence="2 4" id="KW-0067">ATP-binding</keyword>
<dbReference type="NCBIfam" id="NF000355">
    <property type="entry name" value="ribo_prot_ABC_F"/>
    <property type="match status" value="1"/>
</dbReference>
<dbReference type="OrthoDB" id="9762369at2"/>
<sequence length="499" mass="57428">MTTIQIKNLTFGFDKQVDYLFDHANLTLDSSWKLGLVGRNGRGKTTFLNLLLNKYPYQGEIIFPLRPIYFPPSIKDATQITYYSLLEIIDFELWELEREMTLLQLDPQLLWRSFQSLSGGEQTKILLALLFTQTEDFPLIDEPTNHLDILGRKHVADYLKQKEGYIVVSHDRHFLNEITDHTLAIEKSQLILYQGNFATYEEQKQLRDEFELAQNKKIKKEVGRLKQTAAEKAEWSYSREKDKYGKSSEKGSGKIFDTGAIGARAARTMKRSKTIVHRMNDQVVEKEGLLKDLEEVDQLTMNYHPSRHTQLLKIEELQLSYDGQTNLFAPLSFSVDRGTIVGLTGPNGIGKSSILHYILGGFPGSSFGESLATTAHISYVRQNYEDNQGSLKDFAETNHLDFSMFLNNLRKLGMERNVFQNHIEEMSMGQRKKVELAKSLAQEAELYIWDEPLNYLDVFNQKQLEVLLKEVQPTLLVVEHDTTFLNAINARQIELKKET</sequence>
<evidence type="ECO:0000256" key="2">
    <source>
        <dbReference type="ARBA" id="ARBA00022840"/>
    </source>
</evidence>
<dbReference type="InterPro" id="IPR017871">
    <property type="entry name" value="ABC_transporter-like_CS"/>
</dbReference>
<dbReference type="GO" id="GO:0005524">
    <property type="term" value="F:ATP binding"/>
    <property type="evidence" value="ECO:0007669"/>
    <property type="project" value="UniProtKB-KW"/>
</dbReference>
<dbReference type="InterPro" id="IPR051309">
    <property type="entry name" value="ABCF_ATPase"/>
</dbReference>
<evidence type="ECO:0000256" key="1">
    <source>
        <dbReference type="ARBA" id="ARBA00022741"/>
    </source>
</evidence>
<dbReference type="SUPFAM" id="SSF52540">
    <property type="entry name" value="P-loop containing nucleoside triphosphate hydrolases"/>
    <property type="match status" value="2"/>
</dbReference>
<feature type="domain" description="ABC transporter" evidence="3">
    <location>
        <begin position="312"/>
        <end position="499"/>
    </location>
</feature>
<dbReference type="PROSITE" id="PS00211">
    <property type="entry name" value="ABC_TRANSPORTER_1"/>
    <property type="match status" value="1"/>
</dbReference>
<evidence type="ECO:0000313" key="5">
    <source>
        <dbReference type="Proteomes" id="UP000182077"/>
    </source>
</evidence>
<protein>
    <submittedName>
        <fullName evidence="4">ABC transporter ATP-binding protein</fullName>
    </submittedName>
</protein>
<organism evidence="4 5">
    <name type="scientific">Enterococcus hermanniensis</name>
    <dbReference type="NCBI Taxonomy" id="249189"/>
    <lineage>
        <taxon>Bacteria</taxon>
        <taxon>Bacillati</taxon>
        <taxon>Bacillota</taxon>
        <taxon>Bacilli</taxon>
        <taxon>Lactobacillales</taxon>
        <taxon>Enterococcaceae</taxon>
        <taxon>Enterococcus</taxon>
    </lineage>
</organism>
<dbReference type="PANTHER" id="PTHR42855:SF2">
    <property type="entry name" value="DRUG RESISTANCE ABC TRANSPORTER,ATP-BINDING PROTEIN"/>
    <property type="match status" value="1"/>
</dbReference>
<dbReference type="RefSeq" id="WP_071858141.1">
    <property type="nucleotide sequence ID" value="NZ_JBHSHK010000008.1"/>
</dbReference>
<proteinExistence type="predicted"/>
<reference evidence="4 5" key="1">
    <citation type="submission" date="2014-12" db="EMBL/GenBank/DDBJ databases">
        <title>Draft genome sequences of 29 type strains of Enterococci.</title>
        <authorList>
            <person name="Zhong Z."/>
            <person name="Sun Z."/>
            <person name="Liu W."/>
            <person name="Zhang W."/>
            <person name="Zhang H."/>
        </authorList>
    </citation>
    <scope>NUCLEOTIDE SEQUENCE [LARGE SCALE GENOMIC DNA]</scope>
    <source>
        <strain evidence="4 5">DSM 17122</strain>
    </source>
</reference>
<dbReference type="Gene3D" id="3.40.50.300">
    <property type="entry name" value="P-loop containing nucleotide triphosphate hydrolases"/>
    <property type="match status" value="2"/>
</dbReference>
<dbReference type="Pfam" id="PF00005">
    <property type="entry name" value="ABC_tran"/>
    <property type="match status" value="2"/>
</dbReference>
<feature type="domain" description="ABC transporter" evidence="3">
    <location>
        <begin position="4"/>
        <end position="212"/>
    </location>
</feature>
<dbReference type="InterPro" id="IPR003593">
    <property type="entry name" value="AAA+_ATPase"/>
</dbReference>
<evidence type="ECO:0000259" key="3">
    <source>
        <dbReference type="PROSITE" id="PS50893"/>
    </source>
</evidence>
<dbReference type="EMBL" id="JXKQ01000007">
    <property type="protein sequence ID" value="OJG45237.1"/>
    <property type="molecule type" value="Genomic_DNA"/>
</dbReference>
<keyword evidence="1" id="KW-0547">Nucleotide-binding</keyword>
<dbReference type="InterPro" id="IPR003439">
    <property type="entry name" value="ABC_transporter-like_ATP-bd"/>
</dbReference>
<name>A0A1L8TLS3_9ENTE</name>
<dbReference type="Proteomes" id="UP000182077">
    <property type="component" value="Unassembled WGS sequence"/>
</dbReference>
<evidence type="ECO:0000313" key="4">
    <source>
        <dbReference type="EMBL" id="OJG45237.1"/>
    </source>
</evidence>
<dbReference type="STRING" id="249189.RV04_GL002285"/>
<comment type="caution">
    <text evidence="4">The sequence shown here is derived from an EMBL/GenBank/DDBJ whole genome shotgun (WGS) entry which is preliminary data.</text>
</comment>
<dbReference type="GO" id="GO:0016887">
    <property type="term" value="F:ATP hydrolysis activity"/>
    <property type="evidence" value="ECO:0007669"/>
    <property type="project" value="InterPro"/>
</dbReference>
<dbReference type="AlphaFoldDB" id="A0A1L8TLS3"/>
<dbReference type="CDD" id="cd03221">
    <property type="entry name" value="ABCF_EF-3"/>
    <property type="match status" value="1"/>
</dbReference>
<dbReference type="SMART" id="SM00382">
    <property type="entry name" value="AAA"/>
    <property type="match status" value="2"/>
</dbReference>